<evidence type="ECO:0000256" key="5">
    <source>
        <dbReference type="ARBA" id="ARBA00022553"/>
    </source>
</evidence>
<evidence type="ECO:0000256" key="13">
    <source>
        <dbReference type="ARBA" id="ARBA00023231"/>
    </source>
</evidence>
<dbReference type="SUPFAM" id="SSF52540">
    <property type="entry name" value="P-loop containing nucleoside triphosphate hydrolases"/>
    <property type="match status" value="1"/>
</dbReference>
<dbReference type="InterPro" id="IPR009057">
    <property type="entry name" value="Homeodomain-like_sf"/>
</dbReference>
<keyword evidence="9" id="KW-0805">Transcription regulation</keyword>
<dbReference type="InterPro" id="IPR025944">
    <property type="entry name" value="Sigma_54_int_dom_CS"/>
</dbReference>
<dbReference type="InterPro" id="IPR058031">
    <property type="entry name" value="AAA_lid_NorR"/>
</dbReference>
<dbReference type="PROSITE" id="PS50110">
    <property type="entry name" value="RESPONSE_REGULATORY"/>
    <property type="match status" value="1"/>
</dbReference>
<keyword evidence="7" id="KW-0067">ATP-binding</keyword>
<dbReference type="SMART" id="SM00448">
    <property type="entry name" value="REC"/>
    <property type="match status" value="1"/>
</dbReference>
<evidence type="ECO:0000256" key="16">
    <source>
        <dbReference type="PROSITE-ProRule" id="PRU00169"/>
    </source>
</evidence>
<evidence type="ECO:0000256" key="3">
    <source>
        <dbReference type="ARBA" id="ARBA00022490"/>
    </source>
</evidence>
<dbReference type="PANTHER" id="PTHR32071">
    <property type="entry name" value="TRANSCRIPTIONAL REGULATORY PROTEIN"/>
    <property type="match status" value="1"/>
</dbReference>
<proteinExistence type="predicted"/>
<dbReference type="Pfam" id="PF25601">
    <property type="entry name" value="AAA_lid_14"/>
    <property type="match status" value="1"/>
</dbReference>
<evidence type="ECO:0000256" key="4">
    <source>
        <dbReference type="ARBA" id="ARBA00022491"/>
    </source>
</evidence>
<keyword evidence="10" id="KW-0238">DNA-binding</keyword>
<feature type="domain" description="Response regulatory" evidence="19">
    <location>
        <begin position="8"/>
        <end position="122"/>
    </location>
</feature>
<evidence type="ECO:0000256" key="11">
    <source>
        <dbReference type="ARBA" id="ARBA00023159"/>
    </source>
</evidence>
<keyword evidence="21" id="KW-1185">Reference proteome</keyword>
<dbReference type="Pfam" id="PF00072">
    <property type="entry name" value="Response_reg"/>
    <property type="match status" value="1"/>
</dbReference>
<accession>A0ABU1AVH5</accession>
<evidence type="ECO:0000256" key="17">
    <source>
        <dbReference type="SAM" id="MobiDB-lite"/>
    </source>
</evidence>
<gene>
    <name evidence="20" type="ORF">QEH52_11240</name>
</gene>
<evidence type="ECO:0000256" key="2">
    <source>
        <dbReference type="ARBA" id="ARBA00019059"/>
    </source>
</evidence>
<evidence type="ECO:0000256" key="12">
    <source>
        <dbReference type="ARBA" id="ARBA00023163"/>
    </source>
</evidence>
<dbReference type="InterPro" id="IPR027417">
    <property type="entry name" value="P-loop_NTPase"/>
</dbReference>
<dbReference type="InterPro" id="IPR001789">
    <property type="entry name" value="Sig_transdc_resp-reg_receiver"/>
</dbReference>
<dbReference type="Gene3D" id="1.10.8.60">
    <property type="match status" value="1"/>
</dbReference>
<dbReference type="SUPFAM" id="SSF46689">
    <property type="entry name" value="Homeodomain-like"/>
    <property type="match status" value="1"/>
</dbReference>
<evidence type="ECO:0000256" key="15">
    <source>
        <dbReference type="ARBA" id="ARBA00031910"/>
    </source>
</evidence>
<dbReference type="PROSITE" id="PS50045">
    <property type="entry name" value="SIGMA54_INTERACT_4"/>
    <property type="match status" value="1"/>
</dbReference>
<reference evidence="20 21" key="1">
    <citation type="submission" date="2023-04" db="EMBL/GenBank/DDBJ databases">
        <title>A novel bacteria isolated from coastal sediment.</title>
        <authorList>
            <person name="Liu X.-J."/>
            <person name="Du Z.-J."/>
        </authorList>
    </citation>
    <scope>NUCLEOTIDE SEQUENCE [LARGE SCALE GENOMIC DNA]</scope>
    <source>
        <strain evidence="20 21">SDUM461003</strain>
    </source>
</reference>
<evidence type="ECO:0000256" key="8">
    <source>
        <dbReference type="ARBA" id="ARBA00023012"/>
    </source>
</evidence>
<dbReference type="InterPro" id="IPR003593">
    <property type="entry name" value="AAA+_ATPase"/>
</dbReference>
<keyword evidence="4" id="KW-0678">Repressor</keyword>
<name>A0ABU1AVH5_9BACT</name>
<dbReference type="SMART" id="SM00382">
    <property type="entry name" value="AAA"/>
    <property type="match status" value="1"/>
</dbReference>
<keyword evidence="12" id="KW-0804">Transcription</keyword>
<evidence type="ECO:0000256" key="7">
    <source>
        <dbReference type="ARBA" id="ARBA00022840"/>
    </source>
</evidence>
<keyword evidence="13" id="KW-0535">Nitrogen fixation</keyword>
<dbReference type="PANTHER" id="PTHR32071:SF95">
    <property type="entry name" value="DNA-BINDING TRANSCRIPTIONAL REGULATOR NTRC"/>
    <property type="match status" value="1"/>
</dbReference>
<dbReference type="RefSeq" id="WP_308950518.1">
    <property type="nucleotide sequence ID" value="NZ_JARXHW010000024.1"/>
</dbReference>
<dbReference type="InterPro" id="IPR011006">
    <property type="entry name" value="CheY-like_superfamily"/>
</dbReference>
<keyword evidence="3" id="KW-0963">Cytoplasm</keyword>
<dbReference type="InterPro" id="IPR002197">
    <property type="entry name" value="HTH_Fis"/>
</dbReference>
<evidence type="ECO:0000259" key="19">
    <source>
        <dbReference type="PROSITE" id="PS50110"/>
    </source>
</evidence>
<protein>
    <recommendedName>
        <fullName evidence="2">DNA-binding transcriptional regulator NtrC</fullName>
    </recommendedName>
    <alternativeName>
        <fullName evidence="14">Nitrogen regulation protein NR(I)</fullName>
    </alternativeName>
    <alternativeName>
        <fullName evidence="15">Nitrogen regulator I</fullName>
    </alternativeName>
</protein>
<evidence type="ECO:0000313" key="20">
    <source>
        <dbReference type="EMBL" id="MDQ8208086.1"/>
    </source>
</evidence>
<dbReference type="PROSITE" id="PS00675">
    <property type="entry name" value="SIGMA54_INTERACT_1"/>
    <property type="match status" value="1"/>
</dbReference>
<sequence length="529" mass="56990">MNAPITPKVLVIDDDNDLRYSLKRVLSGRQYEVLEAASGEEGLSMAEQHNPHVILLDNRMGGMSGMEALQHLRGINPNAMIILMTAYGTTQTTIEAMKFGAFDYIMKPFDLKKILSLTESAIAASKDLVKAGKEDAASAVSNEDIEGGIIGSSSAMQEVFKMIGQVAASDVTVMVTGESGTGKELIARAIYQNSLRAQKPYIAVNCAAIPENLIESELFGHEKGSFTGATNQRIGKFELCDGGTIFLDEIGDMALTTQTKILRALQEGEIQRVGSSETIKVNVRMLAATNKPLEEMVKEKTFREDLYYRLNVVRIQLPPLRERKEDVPKLIDFVLKRLARDSKADTKSISPEALALLNQYRWPGNVRELENLIYRSAVLAQGDMILIKDLPQEVVKAITAAAGTAEPVTAESEVAVSASHTEPAGGVEPVASATATAPAAEPLAPVAVAGGSAPAAEEGTLLGQPSVDPYDAVYAALRETHVSNILEHGERALIARALAECGGKQVKAAEILGMTRATLRKRIDQYDLS</sequence>
<dbReference type="SUPFAM" id="SSF52172">
    <property type="entry name" value="CheY-like"/>
    <property type="match status" value="1"/>
</dbReference>
<dbReference type="PROSITE" id="PS00688">
    <property type="entry name" value="SIGMA54_INTERACT_3"/>
    <property type="match status" value="1"/>
</dbReference>
<keyword evidence="5 16" id="KW-0597">Phosphoprotein</keyword>
<dbReference type="Gene3D" id="3.40.50.2300">
    <property type="match status" value="1"/>
</dbReference>
<dbReference type="InterPro" id="IPR025662">
    <property type="entry name" value="Sigma_54_int_dom_ATP-bd_1"/>
</dbReference>
<keyword evidence="11" id="KW-0010">Activator</keyword>
<dbReference type="PRINTS" id="PR01590">
    <property type="entry name" value="HTHFIS"/>
</dbReference>
<dbReference type="Pfam" id="PF00158">
    <property type="entry name" value="Sigma54_activat"/>
    <property type="match status" value="1"/>
</dbReference>
<dbReference type="Proteomes" id="UP001225316">
    <property type="component" value="Unassembled WGS sequence"/>
</dbReference>
<evidence type="ECO:0000256" key="14">
    <source>
        <dbReference type="ARBA" id="ARBA00029881"/>
    </source>
</evidence>
<dbReference type="Pfam" id="PF02954">
    <property type="entry name" value="HTH_8"/>
    <property type="match status" value="1"/>
</dbReference>
<dbReference type="Gene3D" id="3.40.50.300">
    <property type="entry name" value="P-loop containing nucleotide triphosphate hydrolases"/>
    <property type="match status" value="1"/>
</dbReference>
<evidence type="ECO:0000256" key="9">
    <source>
        <dbReference type="ARBA" id="ARBA00023015"/>
    </source>
</evidence>
<evidence type="ECO:0000313" key="21">
    <source>
        <dbReference type="Proteomes" id="UP001225316"/>
    </source>
</evidence>
<evidence type="ECO:0000256" key="6">
    <source>
        <dbReference type="ARBA" id="ARBA00022741"/>
    </source>
</evidence>
<dbReference type="CDD" id="cd00009">
    <property type="entry name" value="AAA"/>
    <property type="match status" value="1"/>
</dbReference>
<evidence type="ECO:0000256" key="1">
    <source>
        <dbReference type="ARBA" id="ARBA00004496"/>
    </source>
</evidence>
<feature type="domain" description="Sigma-54 factor interaction" evidence="18">
    <location>
        <begin position="149"/>
        <end position="378"/>
    </location>
</feature>
<dbReference type="InterPro" id="IPR002078">
    <property type="entry name" value="Sigma_54_int"/>
</dbReference>
<dbReference type="Gene3D" id="1.10.10.60">
    <property type="entry name" value="Homeodomain-like"/>
    <property type="match status" value="1"/>
</dbReference>
<comment type="caution">
    <text evidence="20">The sequence shown here is derived from an EMBL/GenBank/DDBJ whole genome shotgun (WGS) entry which is preliminary data.</text>
</comment>
<feature type="modified residue" description="4-aspartylphosphate" evidence="16">
    <location>
        <position position="57"/>
    </location>
</feature>
<dbReference type="CDD" id="cd00156">
    <property type="entry name" value="REC"/>
    <property type="match status" value="1"/>
</dbReference>
<keyword evidence="8" id="KW-0902">Two-component regulatory system</keyword>
<evidence type="ECO:0000256" key="10">
    <source>
        <dbReference type="ARBA" id="ARBA00023125"/>
    </source>
</evidence>
<dbReference type="EMBL" id="JARXHW010000024">
    <property type="protein sequence ID" value="MDQ8208086.1"/>
    <property type="molecule type" value="Genomic_DNA"/>
</dbReference>
<evidence type="ECO:0000259" key="18">
    <source>
        <dbReference type="PROSITE" id="PS50045"/>
    </source>
</evidence>
<organism evidence="20 21">
    <name type="scientific">Thalassobacterium maritimum</name>
    <dbReference type="NCBI Taxonomy" id="3041265"/>
    <lineage>
        <taxon>Bacteria</taxon>
        <taxon>Pseudomonadati</taxon>
        <taxon>Verrucomicrobiota</taxon>
        <taxon>Opitutia</taxon>
        <taxon>Puniceicoccales</taxon>
        <taxon>Coraliomargaritaceae</taxon>
        <taxon>Thalassobacterium</taxon>
    </lineage>
</organism>
<comment type="subcellular location">
    <subcellularLocation>
        <location evidence="1">Cytoplasm</location>
    </subcellularLocation>
</comment>
<keyword evidence="6" id="KW-0547">Nucleotide-binding</keyword>
<feature type="region of interest" description="Disordered" evidence="17">
    <location>
        <begin position="412"/>
        <end position="433"/>
    </location>
</feature>